<dbReference type="GO" id="GO:0005737">
    <property type="term" value="C:cytoplasm"/>
    <property type="evidence" value="ECO:0007669"/>
    <property type="project" value="TreeGrafter"/>
</dbReference>
<evidence type="ECO:0000256" key="2">
    <source>
        <dbReference type="ARBA" id="ARBA00023110"/>
    </source>
</evidence>
<dbReference type="PRINTS" id="PR00153">
    <property type="entry name" value="CSAPPISMRASE"/>
</dbReference>
<comment type="function">
    <text evidence="4">PPIases accelerate the folding of proteins. It catalyzes the cis-trans isomerization of proline imidic peptide bonds in oligopeptides.</text>
</comment>
<accession>A0A5N4EGU3</accession>
<dbReference type="SUPFAM" id="SSF50891">
    <property type="entry name" value="Cyclophilin-like"/>
    <property type="match status" value="1"/>
</dbReference>
<comment type="caution">
    <text evidence="7">The sequence shown here is derived from an EMBL/GenBank/DDBJ whole genome shotgun (WGS) entry which is preliminary data.</text>
</comment>
<evidence type="ECO:0000313" key="8">
    <source>
        <dbReference type="Proteomes" id="UP000299084"/>
    </source>
</evidence>
<feature type="domain" description="PPIase cyclophilin-type" evidence="6">
    <location>
        <begin position="1"/>
        <end position="153"/>
    </location>
</feature>
<dbReference type="PROSITE" id="PS50072">
    <property type="entry name" value="CSA_PPIASE_2"/>
    <property type="match status" value="1"/>
</dbReference>
<proteinExistence type="inferred from homology"/>
<feature type="compositionally biased region" description="Polar residues" evidence="5">
    <location>
        <begin position="147"/>
        <end position="159"/>
    </location>
</feature>
<dbReference type="PANTHER" id="PTHR11071:SF490">
    <property type="entry name" value="PEPTIDYL-PROLYL CIS-TRANS ISOMERASE A"/>
    <property type="match status" value="1"/>
</dbReference>
<dbReference type="GO" id="GO:0016018">
    <property type="term" value="F:cyclosporin A binding"/>
    <property type="evidence" value="ECO:0007669"/>
    <property type="project" value="TreeGrafter"/>
</dbReference>
<keyword evidence="2 4" id="KW-0697">Rotamase</keyword>
<dbReference type="InterPro" id="IPR024936">
    <property type="entry name" value="Cyclophilin-type_PPIase"/>
</dbReference>
<dbReference type="Proteomes" id="UP000299084">
    <property type="component" value="Unassembled WGS sequence"/>
</dbReference>
<evidence type="ECO:0000256" key="4">
    <source>
        <dbReference type="RuleBase" id="RU363019"/>
    </source>
</evidence>
<dbReference type="EMBL" id="JWIN03000002">
    <property type="protein sequence ID" value="KAB1282738.1"/>
    <property type="molecule type" value="Genomic_DNA"/>
</dbReference>
<dbReference type="InterPro" id="IPR029000">
    <property type="entry name" value="Cyclophilin-like_dom_sf"/>
</dbReference>
<comment type="catalytic activity">
    <reaction evidence="1 4">
        <text>[protein]-peptidylproline (omega=180) = [protein]-peptidylproline (omega=0)</text>
        <dbReference type="Rhea" id="RHEA:16237"/>
        <dbReference type="Rhea" id="RHEA-COMP:10747"/>
        <dbReference type="Rhea" id="RHEA-COMP:10748"/>
        <dbReference type="ChEBI" id="CHEBI:83833"/>
        <dbReference type="ChEBI" id="CHEBI:83834"/>
        <dbReference type="EC" id="5.2.1.8"/>
    </reaction>
</comment>
<evidence type="ECO:0000259" key="6">
    <source>
        <dbReference type="PROSITE" id="PS50072"/>
    </source>
</evidence>
<dbReference type="Gene3D" id="2.40.100.10">
    <property type="entry name" value="Cyclophilin-like"/>
    <property type="match status" value="1"/>
</dbReference>
<dbReference type="GO" id="GO:0003755">
    <property type="term" value="F:peptidyl-prolyl cis-trans isomerase activity"/>
    <property type="evidence" value="ECO:0007669"/>
    <property type="project" value="UniProtKB-UniRule"/>
</dbReference>
<dbReference type="PIRSF" id="PIRSF001467">
    <property type="entry name" value="Peptidylpro_ismrse"/>
    <property type="match status" value="1"/>
</dbReference>
<comment type="similarity">
    <text evidence="4">Belongs to the cyclophilin-type PPIase family.</text>
</comment>
<feature type="region of interest" description="Disordered" evidence="5">
    <location>
        <begin position="129"/>
        <end position="159"/>
    </location>
</feature>
<evidence type="ECO:0000256" key="1">
    <source>
        <dbReference type="ARBA" id="ARBA00000971"/>
    </source>
</evidence>
<evidence type="ECO:0000256" key="3">
    <source>
        <dbReference type="ARBA" id="ARBA00023235"/>
    </source>
</evidence>
<dbReference type="InterPro" id="IPR002130">
    <property type="entry name" value="Cyclophilin-type_PPIase_dom"/>
</dbReference>
<reference evidence="7 8" key="1">
    <citation type="journal article" date="2019" name="Mol. Ecol. Resour.">
        <title>Improving Illumina assemblies with Hi-C and long reads: an example with the North African dromedary.</title>
        <authorList>
            <person name="Elbers J.P."/>
            <person name="Rogers M.F."/>
            <person name="Perelman P.L."/>
            <person name="Proskuryakova A.A."/>
            <person name="Serdyukova N.A."/>
            <person name="Johnson W.E."/>
            <person name="Horin P."/>
            <person name="Corander J."/>
            <person name="Murphy D."/>
            <person name="Burger P.A."/>
        </authorList>
    </citation>
    <scope>NUCLEOTIDE SEQUENCE [LARGE SCALE GENOMIC DNA]</scope>
    <source>
        <strain evidence="7">Drom800</strain>
        <tissue evidence="7">Blood</tissue>
    </source>
</reference>
<evidence type="ECO:0000256" key="5">
    <source>
        <dbReference type="SAM" id="MobiDB-lite"/>
    </source>
</evidence>
<dbReference type="Pfam" id="PF00160">
    <property type="entry name" value="Pro_isomerase"/>
    <property type="match status" value="1"/>
</dbReference>
<sequence>MALDGGPLDHIAYELYAATVLKTEENFCALSTGEKGFGYKGFCFHRIIPRFMCLGGDLTHHNSTGSKSISGEKFDESFILSHTSPGFLANTGPNTNGPQVWICAAKTEGLDDKYVVFGKVGEDKNIVGATEGLGSTNGPQRPARRSSLLTVNKSNKSDL</sequence>
<protein>
    <recommendedName>
        <fullName evidence="4">Peptidyl-prolyl cis-trans isomerase</fullName>
        <shortName evidence="4">PPIase</shortName>
        <ecNumber evidence="4">5.2.1.8</ecNumber>
    </recommendedName>
</protein>
<organism evidence="7 8">
    <name type="scientific">Camelus dromedarius</name>
    <name type="common">Dromedary</name>
    <name type="synonym">Arabian camel</name>
    <dbReference type="NCBI Taxonomy" id="9838"/>
    <lineage>
        <taxon>Eukaryota</taxon>
        <taxon>Metazoa</taxon>
        <taxon>Chordata</taxon>
        <taxon>Craniata</taxon>
        <taxon>Vertebrata</taxon>
        <taxon>Euteleostomi</taxon>
        <taxon>Mammalia</taxon>
        <taxon>Eutheria</taxon>
        <taxon>Laurasiatheria</taxon>
        <taxon>Artiodactyla</taxon>
        <taxon>Tylopoda</taxon>
        <taxon>Camelidae</taxon>
        <taxon>Camelus</taxon>
    </lineage>
</organism>
<dbReference type="EC" id="5.2.1.8" evidence="4"/>
<gene>
    <name evidence="7" type="ORF">Cadr_000001923</name>
</gene>
<dbReference type="GO" id="GO:0006457">
    <property type="term" value="P:protein folding"/>
    <property type="evidence" value="ECO:0007669"/>
    <property type="project" value="TreeGrafter"/>
</dbReference>
<dbReference type="PANTHER" id="PTHR11071">
    <property type="entry name" value="PEPTIDYL-PROLYL CIS-TRANS ISOMERASE"/>
    <property type="match status" value="1"/>
</dbReference>
<dbReference type="AlphaFoldDB" id="A0A5N4EGU3"/>
<name>A0A5N4EGU3_CAMDR</name>
<keyword evidence="3 4" id="KW-0413">Isomerase</keyword>
<keyword evidence="8" id="KW-1185">Reference proteome</keyword>
<evidence type="ECO:0000313" key="7">
    <source>
        <dbReference type="EMBL" id="KAB1282738.1"/>
    </source>
</evidence>